<dbReference type="Proteomes" id="UP000050909">
    <property type="component" value="Unassembled WGS sequence"/>
</dbReference>
<evidence type="ECO:0000256" key="2">
    <source>
        <dbReference type="ARBA" id="ARBA00022475"/>
    </source>
</evidence>
<dbReference type="InterPro" id="IPR050833">
    <property type="entry name" value="Poly_Biosynth_Transport"/>
</dbReference>
<keyword evidence="5 6" id="KW-0472">Membrane</keyword>
<dbReference type="AlphaFoldDB" id="A0A0R1GWH3"/>
<gene>
    <name evidence="7" type="ORF">FC62_GL000390</name>
</gene>
<dbReference type="GO" id="GO:0005886">
    <property type="term" value="C:plasma membrane"/>
    <property type="evidence" value="ECO:0007669"/>
    <property type="project" value="UniProtKB-SubCell"/>
</dbReference>
<keyword evidence="3 6" id="KW-0812">Transmembrane</keyword>
<comment type="subcellular location">
    <subcellularLocation>
        <location evidence="1">Cell membrane</location>
        <topology evidence="1">Multi-pass membrane protein</topology>
    </subcellularLocation>
</comment>
<organism evidence="7 8">
    <name type="scientific">Amylolactobacillus amylotrophicus DSM 20534</name>
    <dbReference type="NCBI Taxonomy" id="1423722"/>
    <lineage>
        <taxon>Bacteria</taxon>
        <taxon>Bacillati</taxon>
        <taxon>Bacillota</taxon>
        <taxon>Bacilli</taxon>
        <taxon>Lactobacillales</taxon>
        <taxon>Lactobacillaceae</taxon>
        <taxon>Amylolactobacillus</taxon>
    </lineage>
</organism>
<feature type="transmembrane region" description="Helical" evidence="6">
    <location>
        <begin position="446"/>
        <end position="468"/>
    </location>
</feature>
<protein>
    <recommendedName>
        <fullName evidence="9">Transporter</fullName>
    </recommendedName>
</protein>
<feature type="transmembrane region" description="Helical" evidence="6">
    <location>
        <begin position="276"/>
        <end position="300"/>
    </location>
</feature>
<dbReference type="PATRIC" id="fig|1423722.3.peg.397"/>
<feature type="transmembrane region" description="Helical" evidence="6">
    <location>
        <begin position="346"/>
        <end position="362"/>
    </location>
</feature>
<keyword evidence="8" id="KW-1185">Reference proteome</keyword>
<dbReference type="EMBL" id="AZCV01000001">
    <property type="protein sequence ID" value="KRK38701.1"/>
    <property type="molecule type" value="Genomic_DNA"/>
</dbReference>
<proteinExistence type="predicted"/>
<feature type="transmembrane region" description="Helical" evidence="6">
    <location>
        <begin position="190"/>
        <end position="210"/>
    </location>
</feature>
<feature type="transmembrane region" description="Helical" evidence="6">
    <location>
        <begin position="96"/>
        <end position="116"/>
    </location>
</feature>
<evidence type="ECO:0000256" key="5">
    <source>
        <dbReference type="ARBA" id="ARBA00023136"/>
    </source>
</evidence>
<dbReference type="InterPro" id="IPR002797">
    <property type="entry name" value="Polysacc_synth"/>
</dbReference>
<name>A0A0R1GWH3_9LACO</name>
<feature type="transmembrane region" description="Helical" evidence="6">
    <location>
        <begin position="312"/>
        <end position="334"/>
    </location>
</feature>
<accession>A0A0R1GWH3</accession>
<dbReference type="Pfam" id="PF01943">
    <property type="entry name" value="Polysacc_synt"/>
    <property type="match status" value="1"/>
</dbReference>
<evidence type="ECO:0000313" key="8">
    <source>
        <dbReference type="Proteomes" id="UP000050909"/>
    </source>
</evidence>
<evidence type="ECO:0008006" key="9">
    <source>
        <dbReference type="Google" id="ProtNLM"/>
    </source>
</evidence>
<feature type="transmembrane region" description="Helical" evidence="6">
    <location>
        <begin position="12"/>
        <end position="32"/>
    </location>
</feature>
<feature type="transmembrane region" description="Helical" evidence="6">
    <location>
        <begin position="407"/>
        <end position="426"/>
    </location>
</feature>
<reference evidence="7 8" key="1">
    <citation type="journal article" date="2015" name="Genome Announc.">
        <title>Expanding the biotechnology potential of lactobacilli through comparative genomics of 213 strains and associated genera.</title>
        <authorList>
            <person name="Sun Z."/>
            <person name="Harris H.M."/>
            <person name="McCann A."/>
            <person name="Guo C."/>
            <person name="Argimon S."/>
            <person name="Zhang W."/>
            <person name="Yang X."/>
            <person name="Jeffery I.B."/>
            <person name="Cooney J.C."/>
            <person name="Kagawa T.F."/>
            <person name="Liu W."/>
            <person name="Song Y."/>
            <person name="Salvetti E."/>
            <person name="Wrobel A."/>
            <person name="Rasinkangas P."/>
            <person name="Parkhill J."/>
            <person name="Rea M.C."/>
            <person name="O'Sullivan O."/>
            <person name="Ritari J."/>
            <person name="Douillard F.P."/>
            <person name="Paul Ross R."/>
            <person name="Yang R."/>
            <person name="Briner A.E."/>
            <person name="Felis G.E."/>
            <person name="de Vos W.M."/>
            <person name="Barrangou R."/>
            <person name="Klaenhammer T.R."/>
            <person name="Caufield P.W."/>
            <person name="Cui Y."/>
            <person name="Zhang H."/>
            <person name="O'Toole P.W."/>
        </authorList>
    </citation>
    <scope>NUCLEOTIDE SEQUENCE [LARGE SCALE GENOMIC DNA]</scope>
    <source>
        <strain evidence="7 8">DSM 20534</strain>
    </source>
</reference>
<dbReference type="PANTHER" id="PTHR30250">
    <property type="entry name" value="PST FAMILY PREDICTED COLANIC ACID TRANSPORTER"/>
    <property type="match status" value="1"/>
</dbReference>
<evidence type="ECO:0000256" key="3">
    <source>
        <dbReference type="ARBA" id="ARBA00022692"/>
    </source>
</evidence>
<feature type="transmembrane region" description="Helical" evidence="6">
    <location>
        <begin position="52"/>
        <end position="75"/>
    </location>
</feature>
<sequence length="519" mass="58415">MKLNNLSRTKASVVNSSVATIAQIIQLIFQFIARSVFIYTLGSKYLGLNGLFLNVLGYLNFAELGIGSAITFSLYRPLNNHDDVQVSAVLHLFRKIYHYIALVVLVAGLVITPFVPRLIGGSTNGINVSISKAFLLALSNTVLSYFTTYKRTLLIADQKSYVNTINTVGFNVAGQCIQIIQLLIWNNFYAYLFIQVLMMLASNIRISYVVDHFYPTIDFNSTEKVDPKVIQYLKKNIVGMFSAKLGGILVTGTDNILLSYYVGLIAVGMYSNYVMIINGLTMLINQLVSAVSASIGNLGVSRASKEHQERIFYQYFMITSLIALLASTGFSGFASAFVKLWISDKMVYSFLPLTIISLNFYLQMLRQSIINYTNAYGLYWYERWKTLFEAGVNLIISWYLIRNTNLGISGVLLGTIASNLIVNYIWESHIVLKYGLHTEEGRFLRLYAGFISVGSIIIVGTTSIINYFAGPYLWRSILVTICAEIFAVVAYTLVTIFFYPKAIEKIDFKRIFCNTFKHF</sequence>
<evidence type="ECO:0000256" key="6">
    <source>
        <dbReference type="SAM" id="Phobius"/>
    </source>
</evidence>
<keyword evidence="2" id="KW-1003">Cell membrane</keyword>
<feature type="transmembrane region" description="Helical" evidence="6">
    <location>
        <begin position="128"/>
        <end position="149"/>
    </location>
</feature>
<dbReference type="RefSeq" id="WP_236693756.1">
    <property type="nucleotide sequence ID" value="NZ_AZCV01000001.1"/>
</dbReference>
<evidence type="ECO:0000256" key="1">
    <source>
        <dbReference type="ARBA" id="ARBA00004651"/>
    </source>
</evidence>
<feature type="transmembrane region" description="Helical" evidence="6">
    <location>
        <begin position="245"/>
        <end position="270"/>
    </location>
</feature>
<feature type="transmembrane region" description="Helical" evidence="6">
    <location>
        <begin position="474"/>
        <end position="499"/>
    </location>
</feature>
<evidence type="ECO:0000256" key="4">
    <source>
        <dbReference type="ARBA" id="ARBA00022989"/>
    </source>
</evidence>
<evidence type="ECO:0000313" key="7">
    <source>
        <dbReference type="EMBL" id="KRK38701.1"/>
    </source>
</evidence>
<comment type="caution">
    <text evidence="7">The sequence shown here is derived from an EMBL/GenBank/DDBJ whole genome shotgun (WGS) entry which is preliminary data.</text>
</comment>
<keyword evidence="4 6" id="KW-1133">Transmembrane helix</keyword>
<dbReference type="PANTHER" id="PTHR30250:SF26">
    <property type="entry name" value="PSMA PROTEIN"/>
    <property type="match status" value="1"/>
</dbReference>